<proteinExistence type="predicted"/>
<evidence type="ECO:0000313" key="1">
    <source>
        <dbReference type="EMBL" id="KAH6948013.1"/>
    </source>
</evidence>
<comment type="caution">
    <text evidence="1">The sequence shown here is derived from an EMBL/GenBank/DDBJ whole genome shotgun (WGS) entry which is preliminary data.</text>
</comment>
<accession>A0ACB7TLS2</accession>
<evidence type="ECO:0000313" key="2">
    <source>
        <dbReference type="Proteomes" id="UP000821845"/>
    </source>
</evidence>
<dbReference type="Proteomes" id="UP000821845">
    <property type="component" value="Chromosome 1"/>
</dbReference>
<name>A0ACB7TLS2_HYAAI</name>
<protein>
    <submittedName>
        <fullName evidence="1">Uncharacterized protein</fullName>
    </submittedName>
</protein>
<reference evidence="1" key="1">
    <citation type="submission" date="2020-05" db="EMBL/GenBank/DDBJ databases">
        <title>Large-scale comparative analyses of tick genomes elucidate their genetic diversity and vector capacities.</title>
        <authorList>
            <person name="Jia N."/>
            <person name="Wang J."/>
            <person name="Shi W."/>
            <person name="Du L."/>
            <person name="Sun Y."/>
            <person name="Zhan W."/>
            <person name="Jiang J."/>
            <person name="Wang Q."/>
            <person name="Zhang B."/>
            <person name="Ji P."/>
            <person name="Sakyi L.B."/>
            <person name="Cui X."/>
            <person name="Yuan T."/>
            <person name="Jiang B."/>
            <person name="Yang W."/>
            <person name="Lam T.T.-Y."/>
            <person name="Chang Q."/>
            <person name="Ding S."/>
            <person name="Wang X."/>
            <person name="Zhu J."/>
            <person name="Ruan X."/>
            <person name="Zhao L."/>
            <person name="Wei J."/>
            <person name="Que T."/>
            <person name="Du C."/>
            <person name="Cheng J."/>
            <person name="Dai P."/>
            <person name="Han X."/>
            <person name="Huang E."/>
            <person name="Gao Y."/>
            <person name="Liu J."/>
            <person name="Shao H."/>
            <person name="Ye R."/>
            <person name="Li L."/>
            <person name="Wei W."/>
            <person name="Wang X."/>
            <person name="Wang C."/>
            <person name="Yang T."/>
            <person name="Huo Q."/>
            <person name="Li W."/>
            <person name="Guo W."/>
            <person name="Chen H."/>
            <person name="Zhou L."/>
            <person name="Ni X."/>
            <person name="Tian J."/>
            <person name="Zhou Y."/>
            <person name="Sheng Y."/>
            <person name="Liu T."/>
            <person name="Pan Y."/>
            <person name="Xia L."/>
            <person name="Li J."/>
            <person name="Zhao F."/>
            <person name="Cao W."/>
        </authorList>
    </citation>
    <scope>NUCLEOTIDE SEQUENCE</scope>
    <source>
        <strain evidence="1">Hyas-2018</strain>
    </source>
</reference>
<keyword evidence="2" id="KW-1185">Reference proteome</keyword>
<dbReference type="EMBL" id="CM023481">
    <property type="protein sequence ID" value="KAH6948013.1"/>
    <property type="molecule type" value="Genomic_DNA"/>
</dbReference>
<sequence length="147" mass="15956">MRRRTRGRRPPESPDPDVTMGGISIPKVSTIRILGLLIQKDGIGGAELEKVQRTVQQGTHRIKRVSSKPHGLKEKDCIIMIQALLTSTITYGASYVEMKTGSYYQDSAIACTVHETPRSSGVEALPSAVSATEGFGYGRRPFIPAAT</sequence>
<gene>
    <name evidence="1" type="ORF">HPB50_022448</name>
</gene>
<organism evidence="1 2">
    <name type="scientific">Hyalomma asiaticum</name>
    <name type="common">Tick</name>
    <dbReference type="NCBI Taxonomy" id="266040"/>
    <lineage>
        <taxon>Eukaryota</taxon>
        <taxon>Metazoa</taxon>
        <taxon>Ecdysozoa</taxon>
        <taxon>Arthropoda</taxon>
        <taxon>Chelicerata</taxon>
        <taxon>Arachnida</taxon>
        <taxon>Acari</taxon>
        <taxon>Parasitiformes</taxon>
        <taxon>Ixodida</taxon>
        <taxon>Ixodoidea</taxon>
        <taxon>Ixodidae</taxon>
        <taxon>Hyalomminae</taxon>
        <taxon>Hyalomma</taxon>
    </lineage>
</organism>